<protein>
    <recommendedName>
        <fullName evidence="4">VWFA domain-containing protein</fullName>
    </recommendedName>
</protein>
<dbReference type="EMBL" id="AAYA01000014">
    <property type="protein sequence ID" value="EBA06549.1"/>
    <property type="molecule type" value="Genomic_DNA"/>
</dbReference>
<feature type="transmembrane region" description="Helical" evidence="1">
    <location>
        <begin position="6"/>
        <end position="28"/>
    </location>
</feature>
<organism evidence="2 3">
    <name type="scientific">Sagittula stellata (strain ATCC 700073 / DSM 11524 / E-37)</name>
    <dbReference type="NCBI Taxonomy" id="388399"/>
    <lineage>
        <taxon>Bacteria</taxon>
        <taxon>Pseudomonadati</taxon>
        <taxon>Pseudomonadota</taxon>
        <taxon>Alphaproteobacteria</taxon>
        <taxon>Rhodobacterales</taxon>
        <taxon>Roseobacteraceae</taxon>
        <taxon>Sagittula</taxon>
    </lineage>
</organism>
<dbReference type="SUPFAM" id="SSF53300">
    <property type="entry name" value="vWA-like"/>
    <property type="match status" value="1"/>
</dbReference>
<dbReference type="eggNOG" id="COG2304">
    <property type="taxonomic scope" value="Bacteria"/>
</dbReference>
<dbReference type="OrthoDB" id="8456929at2"/>
<evidence type="ECO:0000256" key="1">
    <source>
        <dbReference type="SAM" id="Phobius"/>
    </source>
</evidence>
<dbReference type="Proteomes" id="UP000005713">
    <property type="component" value="Unassembled WGS sequence"/>
</dbReference>
<keyword evidence="1" id="KW-1133">Transmembrane helix</keyword>
<evidence type="ECO:0008006" key="4">
    <source>
        <dbReference type="Google" id="ProtNLM"/>
    </source>
</evidence>
<keyword evidence="1" id="KW-0812">Transmembrane</keyword>
<dbReference type="AlphaFoldDB" id="A3K870"/>
<comment type="caution">
    <text evidence="2">The sequence shown here is derived from an EMBL/GenBank/DDBJ whole genome shotgun (WGS) entry which is preliminary data.</text>
</comment>
<evidence type="ECO:0000313" key="3">
    <source>
        <dbReference type="Proteomes" id="UP000005713"/>
    </source>
</evidence>
<gene>
    <name evidence="2" type="ORF">SSE37_09848</name>
</gene>
<name>A3K870_SAGS3</name>
<reference evidence="2 3" key="1">
    <citation type="submission" date="2006-06" db="EMBL/GenBank/DDBJ databases">
        <authorList>
            <person name="Moran M.A."/>
            <person name="Ferriera S."/>
            <person name="Johnson J."/>
            <person name="Kravitz S."/>
            <person name="Beeson K."/>
            <person name="Sutton G."/>
            <person name="Rogers Y.-H."/>
            <person name="Friedman R."/>
            <person name="Frazier M."/>
            <person name="Venter J.C."/>
        </authorList>
    </citation>
    <scope>NUCLEOTIDE SEQUENCE [LARGE SCALE GENOMIC DNA]</scope>
    <source>
        <strain evidence="2 3">E-37</strain>
    </source>
</reference>
<sequence>MTGPEFILLRPLWLIGLPLALVAGLLIARRADGMAAWRAVTDADLLEAMRGRGWVSAPRAGADPWLMALALVLLFSGLAGPASRDRNAPILRNTNTLMILLDLSPSVTEGGGFDDAQAALARLVDLKGDRPTGLIVYAGESFVASIPAEDSGVVRGLIAVADGGTMPVGGSRPDRALTMAQRALQDAGAVAPDVVFVSDGGGMGPEAADIARQMKAEGSRISAIFVAQHTPPYGMPAADPEALSAVAEAGGGRMVEATALTAIGTLLPDRRDTGRDAPDLRALQYRDLGPWLATLALFPMALLFRWRRT</sequence>
<evidence type="ECO:0000313" key="2">
    <source>
        <dbReference type="EMBL" id="EBA06549.1"/>
    </source>
</evidence>
<dbReference type="Gene3D" id="3.40.50.410">
    <property type="entry name" value="von Willebrand factor, type A domain"/>
    <property type="match status" value="1"/>
</dbReference>
<keyword evidence="1" id="KW-0472">Membrane</keyword>
<proteinExistence type="predicted"/>
<dbReference type="RefSeq" id="WP_005862116.1">
    <property type="nucleotide sequence ID" value="NZ_AAYA01000014.1"/>
</dbReference>
<accession>A3K870</accession>
<keyword evidence="3" id="KW-1185">Reference proteome</keyword>
<dbReference type="InterPro" id="IPR036465">
    <property type="entry name" value="vWFA_dom_sf"/>
</dbReference>